<keyword evidence="15" id="KW-1185">Reference proteome</keyword>
<evidence type="ECO:0000256" key="11">
    <source>
        <dbReference type="ARBA" id="ARBA00029766"/>
    </source>
</evidence>
<dbReference type="InterPro" id="IPR035907">
    <property type="entry name" value="Hppk_sf"/>
</dbReference>
<name>A0A937CQW6_9HYPH</name>
<keyword evidence="6" id="KW-0547">Nucleotide-binding</keyword>
<reference evidence="14" key="1">
    <citation type="submission" date="2021-01" db="EMBL/GenBank/DDBJ databases">
        <title>Rhizobium sp. strain KVB221 16S ribosomal RNA gene Genome sequencing and assembly.</title>
        <authorList>
            <person name="Kang M."/>
        </authorList>
    </citation>
    <scope>NUCLEOTIDE SEQUENCE</scope>
    <source>
        <strain evidence="14">KVB221</strain>
    </source>
</reference>
<evidence type="ECO:0000256" key="6">
    <source>
        <dbReference type="ARBA" id="ARBA00022741"/>
    </source>
</evidence>
<dbReference type="GO" id="GO:0005524">
    <property type="term" value="F:ATP binding"/>
    <property type="evidence" value="ECO:0007669"/>
    <property type="project" value="UniProtKB-KW"/>
</dbReference>
<dbReference type="PANTHER" id="PTHR43071">
    <property type="entry name" value="2-AMINO-4-HYDROXY-6-HYDROXYMETHYLDIHYDROPTERIDINE PYROPHOSPHOKINASE"/>
    <property type="match status" value="1"/>
</dbReference>
<dbReference type="CDD" id="cd00483">
    <property type="entry name" value="HPPK"/>
    <property type="match status" value="1"/>
</dbReference>
<evidence type="ECO:0000256" key="10">
    <source>
        <dbReference type="ARBA" id="ARBA00029409"/>
    </source>
</evidence>
<dbReference type="PROSITE" id="PS00794">
    <property type="entry name" value="HPPK"/>
    <property type="match status" value="1"/>
</dbReference>
<dbReference type="GO" id="GO:0016301">
    <property type="term" value="F:kinase activity"/>
    <property type="evidence" value="ECO:0007669"/>
    <property type="project" value="UniProtKB-KW"/>
</dbReference>
<accession>A0A937CQW6</accession>
<dbReference type="PANTHER" id="PTHR43071:SF1">
    <property type="entry name" value="2-AMINO-4-HYDROXY-6-HYDROXYMETHYLDIHYDROPTERIDINE PYROPHOSPHOKINASE"/>
    <property type="match status" value="1"/>
</dbReference>
<evidence type="ECO:0000256" key="2">
    <source>
        <dbReference type="ARBA" id="ARBA00005810"/>
    </source>
</evidence>
<evidence type="ECO:0000313" key="15">
    <source>
        <dbReference type="Proteomes" id="UP000633219"/>
    </source>
</evidence>
<comment type="caution">
    <text evidence="14">The sequence shown here is derived from an EMBL/GenBank/DDBJ whole genome shotgun (WGS) entry which is preliminary data.</text>
</comment>
<organism evidence="14 15">
    <name type="scientific">Rhizobium setariae</name>
    <dbReference type="NCBI Taxonomy" id="2801340"/>
    <lineage>
        <taxon>Bacteria</taxon>
        <taxon>Pseudomonadati</taxon>
        <taxon>Pseudomonadota</taxon>
        <taxon>Alphaproteobacteria</taxon>
        <taxon>Hyphomicrobiales</taxon>
        <taxon>Rhizobiaceae</taxon>
        <taxon>Rhizobium/Agrobacterium group</taxon>
        <taxon>Rhizobium</taxon>
    </lineage>
</organism>
<evidence type="ECO:0000256" key="12">
    <source>
        <dbReference type="ARBA" id="ARBA00033413"/>
    </source>
</evidence>
<evidence type="ECO:0000256" key="8">
    <source>
        <dbReference type="ARBA" id="ARBA00022840"/>
    </source>
</evidence>
<dbReference type="NCBIfam" id="TIGR01498">
    <property type="entry name" value="folK"/>
    <property type="match status" value="1"/>
</dbReference>
<dbReference type="GO" id="GO:0003848">
    <property type="term" value="F:2-amino-4-hydroxy-6-hydroxymethyldihydropteridine diphosphokinase activity"/>
    <property type="evidence" value="ECO:0007669"/>
    <property type="project" value="UniProtKB-EC"/>
</dbReference>
<dbReference type="Proteomes" id="UP000633219">
    <property type="component" value="Unassembled WGS sequence"/>
</dbReference>
<keyword evidence="9" id="KW-0289">Folate biosynthesis</keyword>
<feature type="domain" description="7,8-dihydro-6-hydroxymethylpterin-pyrophosphokinase" evidence="13">
    <location>
        <begin position="111"/>
        <end position="122"/>
    </location>
</feature>
<comment type="similarity">
    <text evidence="2">Belongs to the HPPK family.</text>
</comment>
<keyword evidence="7" id="KW-0418">Kinase</keyword>
<comment type="pathway">
    <text evidence="1">Cofactor biosynthesis; tetrahydrofolate biosynthesis; 2-amino-4-hydroxy-6-hydroxymethyl-7,8-dihydropteridine diphosphate from 7,8-dihydroneopterin triphosphate: step 4/4.</text>
</comment>
<keyword evidence="8" id="KW-0067">ATP-binding</keyword>
<evidence type="ECO:0000256" key="4">
    <source>
        <dbReference type="ARBA" id="ARBA00016218"/>
    </source>
</evidence>
<evidence type="ECO:0000259" key="13">
    <source>
        <dbReference type="PROSITE" id="PS00794"/>
    </source>
</evidence>
<protein>
    <recommendedName>
        <fullName evidence="4">2-amino-4-hydroxy-6-hydroxymethyldihydropteridine pyrophosphokinase</fullName>
        <ecNumber evidence="3">2.7.6.3</ecNumber>
    </recommendedName>
    <alternativeName>
        <fullName evidence="11">6-hydroxymethyl-7,8-dihydropterin pyrophosphokinase</fullName>
    </alternativeName>
    <alternativeName>
        <fullName evidence="12">7,8-dihydro-6-hydroxymethylpterin-pyrophosphokinase</fullName>
    </alternativeName>
</protein>
<dbReference type="AlphaFoldDB" id="A0A937CQW6"/>
<sequence>MHRSRACSTMCRSASSIVQVSDNSRTAWLGLGGNVGDPIASMSEALRRLDQAADCSLVAVSRLYRTPPWGKTDQAWFFNAAAAVQTNLPPFDLLELCLDIERAMKRVRQERWGPRTLDIDVLAYEGEILADERLTLPHPRMKDRGFVLMPLADIAPDLVIDGRSVTGWLDDADKAGIEVADQARDWWSKVSHDGL</sequence>
<evidence type="ECO:0000256" key="9">
    <source>
        <dbReference type="ARBA" id="ARBA00022909"/>
    </source>
</evidence>
<dbReference type="Gene3D" id="3.30.70.560">
    <property type="entry name" value="7,8-Dihydro-6-hydroxymethylpterin-pyrophosphokinase HPPK"/>
    <property type="match status" value="1"/>
</dbReference>
<evidence type="ECO:0000256" key="5">
    <source>
        <dbReference type="ARBA" id="ARBA00022679"/>
    </source>
</evidence>
<gene>
    <name evidence="14" type="primary">folK</name>
    <name evidence="14" type="ORF">JJB09_23775</name>
</gene>
<evidence type="ECO:0000256" key="7">
    <source>
        <dbReference type="ARBA" id="ARBA00022777"/>
    </source>
</evidence>
<comment type="function">
    <text evidence="10">Catalyzes the transfer of pyrophosphate from adenosine triphosphate (ATP) to 6-hydroxymethyl-7,8-dihydropterin, an enzymatic step in folate biosynthesis pathway.</text>
</comment>
<dbReference type="EMBL" id="JAEQNC010000018">
    <property type="protein sequence ID" value="MBL0375039.1"/>
    <property type="molecule type" value="Genomic_DNA"/>
</dbReference>
<proteinExistence type="inferred from homology"/>
<evidence type="ECO:0000313" key="14">
    <source>
        <dbReference type="EMBL" id="MBL0375039.1"/>
    </source>
</evidence>
<dbReference type="EC" id="2.7.6.3" evidence="3"/>
<keyword evidence="5 14" id="KW-0808">Transferase</keyword>
<dbReference type="GO" id="GO:0046656">
    <property type="term" value="P:folic acid biosynthetic process"/>
    <property type="evidence" value="ECO:0007669"/>
    <property type="project" value="UniProtKB-KW"/>
</dbReference>
<evidence type="ECO:0000256" key="1">
    <source>
        <dbReference type="ARBA" id="ARBA00005051"/>
    </source>
</evidence>
<dbReference type="Pfam" id="PF01288">
    <property type="entry name" value="HPPK"/>
    <property type="match status" value="1"/>
</dbReference>
<dbReference type="InterPro" id="IPR000550">
    <property type="entry name" value="Hppk"/>
</dbReference>
<evidence type="ECO:0000256" key="3">
    <source>
        <dbReference type="ARBA" id="ARBA00013253"/>
    </source>
</evidence>
<dbReference type="SUPFAM" id="SSF55083">
    <property type="entry name" value="6-hydroxymethyl-7,8-dihydropterin pyrophosphokinase, HPPK"/>
    <property type="match status" value="1"/>
</dbReference>